<evidence type="ECO:0000313" key="3">
    <source>
        <dbReference type="Proteomes" id="UP000199415"/>
    </source>
</evidence>
<evidence type="ECO:0000313" key="2">
    <source>
        <dbReference type="EMBL" id="SDF55607.1"/>
    </source>
</evidence>
<dbReference type="AlphaFoldDB" id="A0A1G7M1I3"/>
<organism evidence="2 3">
    <name type="scientific">Limimonas halophila</name>
    <dbReference type="NCBI Taxonomy" id="1082479"/>
    <lineage>
        <taxon>Bacteria</taxon>
        <taxon>Pseudomonadati</taxon>
        <taxon>Pseudomonadota</taxon>
        <taxon>Alphaproteobacteria</taxon>
        <taxon>Rhodospirillales</taxon>
        <taxon>Rhodovibrionaceae</taxon>
        <taxon>Limimonas</taxon>
    </lineage>
</organism>
<dbReference type="Gene3D" id="1.10.260.40">
    <property type="entry name" value="lambda repressor-like DNA-binding domains"/>
    <property type="match status" value="1"/>
</dbReference>
<gene>
    <name evidence="2" type="ORF">SAMN05216241_101449</name>
</gene>
<dbReference type="EMBL" id="FNCE01000001">
    <property type="protein sequence ID" value="SDF55607.1"/>
    <property type="molecule type" value="Genomic_DNA"/>
</dbReference>
<feature type="domain" description="HTH cro/C1-type" evidence="1">
    <location>
        <begin position="8"/>
        <end position="61"/>
    </location>
</feature>
<dbReference type="GO" id="GO:0003677">
    <property type="term" value="F:DNA binding"/>
    <property type="evidence" value="ECO:0007669"/>
    <property type="project" value="InterPro"/>
</dbReference>
<dbReference type="SUPFAM" id="SSF47413">
    <property type="entry name" value="lambda repressor-like DNA-binding domains"/>
    <property type="match status" value="1"/>
</dbReference>
<dbReference type="Pfam" id="PF01381">
    <property type="entry name" value="HTH_3"/>
    <property type="match status" value="1"/>
</dbReference>
<protein>
    <submittedName>
        <fullName evidence="2">Helix-turn-helix domain-containing protein</fullName>
    </submittedName>
</protein>
<sequence length="86" mass="9443">MLRRDQCRAARGFLDWSQQDLADAANVSLSTVRDFEKGRRDPISNNLNAIRAAFEQAGLTFRNGDTPCVCRAAAQTGDAQTHTTTT</sequence>
<proteinExistence type="predicted"/>
<dbReference type="RefSeq" id="WP_090018467.1">
    <property type="nucleotide sequence ID" value="NZ_FNCE01000001.1"/>
</dbReference>
<dbReference type="CDD" id="cd00093">
    <property type="entry name" value="HTH_XRE"/>
    <property type="match status" value="1"/>
</dbReference>
<accession>A0A1G7M1I3</accession>
<dbReference type="OrthoDB" id="3782725at2"/>
<dbReference type="STRING" id="1082479.SAMN05216241_101449"/>
<dbReference type="InterPro" id="IPR010982">
    <property type="entry name" value="Lambda_DNA-bd_dom_sf"/>
</dbReference>
<reference evidence="2 3" key="1">
    <citation type="submission" date="2016-10" db="EMBL/GenBank/DDBJ databases">
        <authorList>
            <person name="de Groot N.N."/>
        </authorList>
    </citation>
    <scope>NUCLEOTIDE SEQUENCE [LARGE SCALE GENOMIC DNA]</scope>
    <source>
        <strain evidence="2 3">DSM 25584</strain>
    </source>
</reference>
<dbReference type="InterPro" id="IPR001387">
    <property type="entry name" value="Cro/C1-type_HTH"/>
</dbReference>
<name>A0A1G7M1I3_9PROT</name>
<dbReference type="PROSITE" id="PS50943">
    <property type="entry name" value="HTH_CROC1"/>
    <property type="match status" value="1"/>
</dbReference>
<evidence type="ECO:0000259" key="1">
    <source>
        <dbReference type="PROSITE" id="PS50943"/>
    </source>
</evidence>
<dbReference type="Proteomes" id="UP000199415">
    <property type="component" value="Unassembled WGS sequence"/>
</dbReference>
<keyword evidence="3" id="KW-1185">Reference proteome</keyword>